<dbReference type="Proteomes" id="UP000292052">
    <property type="component" value="Unassembled WGS sequence"/>
</dbReference>
<dbReference type="NCBIfam" id="TIGR00813">
    <property type="entry name" value="sss"/>
    <property type="match status" value="1"/>
</dbReference>
<dbReference type="PANTHER" id="PTHR42985:SF21">
    <property type="entry name" value="SODIUM-DEPENDENT MULTIVITAMIN TRANSPORTER-LIKE PROTEIN"/>
    <property type="match status" value="1"/>
</dbReference>
<evidence type="ECO:0000256" key="10">
    <source>
        <dbReference type="ARBA" id="ARBA00023201"/>
    </source>
</evidence>
<feature type="transmembrane region" description="Helical" evidence="12">
    <location>
        <begin position="431"/>
        <end position="453"/>
    </location>
</feature>
<dbReference type="GO" id="GO:0015293">
    <property type="term" value="F:symporter activity"/>
    <property type="evidence" value="ECO:0007669"/>
    <property type="project" value="TreeGrafter"/>
</dbReference>
<feature type="transmembrane region" description="Helical" evidence="12">
    <location>
        <begin position="94"/>
        <end position="118"/>
    </location>
</feature>
<dbReference type="OrthoDB" id="6132759at2759"/>
<evidence type="ECO:0000256" key="2">
    <source>
        <dbReference type="ARBA" id="ARBA00006434"/>
    </source>
</evidence>
<keyword evidence="9 12" id="KW-0472">Membrane</keyword>
<accession>A0A482W994</accession>
<feature type="transmembrane region" description="Helical" evidence="12">
    <location>
        <begin position="398"/>
        <end position="419"/>
    </location>
</feature>
<evidence type="ECO:0000256" key="8">
    <source>
        <dbReference type="ARBA" id="ARBA00023065"/>
    </source>
</evidence>
<dbReference type="GO" id="GO:0005886">
    <property type="term" value="C:plasma membrane"/>
    <property type="evidence" value="ECO:0007669"/>
    <property type="project" value="UniProtKB-SubCell"/>
</dbReference>
<comment type="similarity">
    <text evidence="2 11">Belongs to the sodium:solute symporter (SSF) (TC 2.A.21) family.</text>
</comment>
<dbReference type="STRING" id="1661398.A0A482W994"/>
<evidence type="ECO:0000256" key="12">
    <source>
        <dbReference type="SAM" id="Phobius"/>
    </source>
</evidence>
<evidence type="ECO:0000256" key="7">
    <source>
        <dbReference type="ARBA" id="ARBA00023053"/>
    </source>
</evidence>
<keyword evidence="6 12" id="KW-1133">Transmembrane helix</keyword>
<evidence type="ECO:0000313" key="13">
    <source>
        <dbReference type="EMBL" id="RZC41083.1"/>
    </source>
</evidence>
<dbReference type="Gene3D" id="1.20.1730.10">
    <property type="entry name" value="Sodium/glucose cotransporter"/>
    <property type="match status" value="1"/>
</dbReference>
<dbReference type="PROSITE" id="PS50283">
    <property type="entry name" value="NA_SOLUT_SYMP_3"/>
    <property type="match status" value="1"/>
</dbReference>
<dbReference type="PANTHER" id="PTHR42985">
    <property type="entry name" value="SODIUM-COUPLED MONOCARBOXYLATE TRANSPORTER"/>
    <property type="match status" value="1"/>
</dbReference>
<feature type="transmembrane region" description="Helical" evidence="12">
    <location>
        <begin position="183"/>
        <end position="207"/>
    </location>
</feature>
<organism evidence="13 14">
    <name type="scientific">Asbolus verrucosus</name>
    <name type="common">Desert ironclad beetle</name>
    <dbReference type="NCBI Taxonomy" id="1661398"/>
    <lineage>
        <taxon>Eukaryota</taxon>
        <taxon>Metazoa</taxon>
        <taxon>Ecdysozoa</taxon>
        <taxon>Arthropoda</taxon>
        <taxon>Hexapoda</taxon>
        <taxon>Insecta</taxon>
        <taxon>Pterygota</taxon>
        <taxon>Neoptera</taxon>
        <taxon>Endopterygota</taxon>
        <taxon>Coleoptera</taxon>
        <taxon>Polyphaga</taxon>
        <taxon>Cucujiformia</taxon>
        <taxon>Tenebrionidae</taxon>
        <taxon>Pimeliinae</taxon>
        <taxon>Asbolus</taxon>
    </lineage>
</organism>
<dbReference type="GO" id="GO:0006814">
    <property type="term" value="P:sodium ion transport"/>
    <property type="evidence" value="ECO:0007669"/>
    <property type="project" value="UniProtKB-KW"/>
</dbReference>
<reference evidence="13 14" key="1">
    <citation type="submission" date="2017-03" db="EMBL/GenBank/DDBJ databases">
        <title>Genome of the blue death feigning beetle - Asbolus verrucosus.</title>
        <authorList>
            <person name="Rider S.D."/>
        </authorList>
    </citation>
    <scope>NUCLEOTIDE SEQUENCE [LARGE SCALE GENOMIC DNA]</scope>
    <source>
        <strain evidence="13">Butters</strain>
        <tissue evidence="13">Head and leg muscle</tissue>
    </source>
</reference>
<feature type="transmembrane region" description="Helical" evidence="12">
    <location>
        <begin position="505"/>
        <end position="527"/>
    </location>
</feature>
<evidence type="ECO:0000256" key="9">
    <source>
        <dbReference type="ARBA" id="ARBA00023136"/>
    </source>
</evidence>
<keyword evidence="3" id="KW-0813">Transport</keyword>
<evidence type="ECO:0000256" key="1">
    <source>
        <dbReference type="ARBA" id="ARBA00004651"/>
    </source>
</evidence>
<evidence type="ECO:0000256" key="5">
    <source>
        <dbReference type="ARBA" id="ARBA00022692"/>
    </source>
</evidence>
<sequence>MENITSLTQFPETLTKLLMFSWIDYTIFFGMFAVSALIGIYFCCFGTKQSTTSEYLLGSRAMNVFPTAMSLTAGHLSGITLLGVPSEIYTYGTQYAVCMITAIIVSVIVIKVYLPVFYVLRVNSSYEYLKRRFDERIRIVALILYVIGTLLYIPLVIYIPALAFNQVGGVKAVIWTDTLQFTITQVAMFTVLIIGTISTGGFAKIWEISEQGDRIEFFNMNPDPTVRTTFWGIIIGMTTSWISGLGINPTSVQRFMTVPSLKKAKMCVIIFGLGVLVTKAVCCFSGLIMYAKYKDCDPYTSKQISRPDQILPFYVLDVARNIPGLPGLFVSGVFSTALSTMSSHLNTLAGTIYEDFIYKYMPPKTTDTHANNIIKTTVVVAGIICIGLVFVVENLGGVIQISGCFSGITTGPLLGLFTLGMLFPSATTKGALYGSVAGLIVMTWVVAGFQYHYVIGNIKYPYRTFSVEKCENFNTTYIVTNITTTIAPNEVYEDNEPITLFQLSFYWYTLIGATFVIVVGLLVSWISKEENETKYDKDLYSPIIHRFVPKNQQYKMSGQYENTKRKCTGKEEPLLSCKETTKK</sequence>
<keyword evidence="8" id="KW-0406">Ion transport</keyword>
<feature type="transmembrane region" description="Helical" evidence="12">
    <location>
        <begin position="228"/>
        <end position="248"/>
    </location>
</feature>
<dbReference type="AlphaFoldDB" id="A0A482W994"/>
<proteinExistence type="inferred from homology"/>
<protein>
    <submittedName>
        <fullName evidence="13">SSF domain containing protein</fullName>
    </submittedName>
</protein>
<keyword evidence="5 12" id="KW-0812">Transmembrane</keyword>
<keyword evidence="10" id="KW-0739">Sodium transport</keyword>
<keyword evidence="7" id="KW-0915">Sodium</keyword>
<dbReference type="CDD" id="cd11492">
    <property type="entry name" value="SLC5sbd_NIS-SMVT"/>
    <property type="match status" value="1"/>
</dbReference>
<feature type="transmembrane region" description="Helical" evidence="12">
    <location>
        <begin position="373"/>
        <end position="392"/>
    </location>
</feature>
<feature type="transmembrane region" description="Helical" evidence="12">
    <location>
        <begin position="139"/>
        <end position="163"/>
    </location>
</feature>
<gene>
    <name evidence="13" type="ORF">BDFB_006791</name>
</gene>
<keyword evidence="14" id="KW-1185">Reference proteome</keyword>
<dbReference type="EMBL" id="QDEB01020331">
    <property type="protein sequence ID" value="RZC41083.1"/>
    <property type="molecule type" value="Genomic_DNA"/>
</dbReference>
<dbReference type="InterPro" id="IPR051163">
    <property type="entry name" value="Sodium:Solute_Symporter_SSF"/>
</dbReference>
<feature type="transmembrane region" description="Helical" evidence="12">
    <location>
        <begin position="20"/>
        <end position="43"/>
    </location>
</feature>
<keyword evidence="4" id="KW-1003">Cell membrane</keyword>
<comment type="subcellular location">
    <subcellularLocation>
        <location evidence="1">Cell membrane</location>
        <topology evidence="1">Multi-pass membrane protein</topology>
    </subcellularLocation>
</comment>
<evidence type="ECO:0000313" key="14">
    <source>
        <dbReference type="Proteomes" id="UP000292052"/>
    </source>
</evidence>
<dbReference type="Pfam" id="PF00474">
    <property type="entry name" value="SSF"/>
    <property type="match status" value="1"/>
</dbReference>
<feature type="transmembrane region" description="Helical" evidence="12">
    <location>
        <begin position="268"/>
        <end position="291"/>
    </location>
</feature>
<feature type="transmembrane region" description="Helical" evidence="12">
    <location>
        <begin position="64"/>
        <end position="82"/>
    </location>
</feature>
<evidence type="ECO:0000256" key="3">
    <source>
        <dbReference type="ARBA" id="ARBA00022448"/>
    </source>
</evidence>
<dbReference type="InterPro" id="IPR001734">
    <property type="entry name" value="Na/solute_symporter"/>
</dbReference>
<comment type="caution">
    <text evidence="13">The sequence shown here is derived from an EMBL/GenBank/DDBJ whole genome shotgun (WGS) entry which is preliminary data.</text>
</comment>
<dbReference type="InterPro" id="IPR038377">
    <property type="entry name" value="Na/Glc_symporter_sf"/>
</dbReference>
<evidence type="ECO:0000256" key="4">
    <source>
        <dbReference type="ARBA" id="ARBA00022475"/>
    </source>
</evidence>
<evidence type="ECO:0000256" key="6">
    <source>
        <dbReference type="ARBA" id="ARBA00022989"/>
    </source>
</evidence>
<evidence type="ECO:0000256" key="11">
    <source>
        <dbReference type="RuleBase" id="RU362091"/>
    </source>
</evidence>
<name>A0A482W994_ASBVE</name>